<dbReference type="GO" id="GO:0005886">
    <property type="term" value="C:plasma membrane"/>
    <property type="evidence" value="ECO:0007669"/>
    <property type="project" value="UniProtKB-SubCell"/>
</dbReference>
<reference evidence="13" key="1">
    <citation type="journal article" date="2020" name="Stud. Mycol.">
        <title>101 Dothideomycetes genomes: a test case for predicting lifestyles and emergence of pathogens.</title>
        <authorList>
            <person name="Haridas S."/>
            <person name="Albert R."/>
            <person name="Binder M."/>
            <person name="Bloem J."/>
            <person name="Labutti K."/>
            <person name="Salamov A."/>
            <person name="Andreopoulos B."/>
            <person name="Baker S."/>
            <person name="Barry K."/>
            <person name="Bills G."/>
            <person name="Bluhm B."/>
            <person name="Cannon C."/>
            <person name="Castanera R."/>
            <person name="Culley D."/>
            <person name="Daum C."/>
            <person name="Ezra D."/>
            <person name="Gonzalez J."/>
            <person name="Henrissat B."/>
            <person name="Kuo A."/>
            <person name="Liang C."/>
            <person name="Lipzen A."/>
            <person name="Lutzoni F."/>
            <person name="Magnuson J."/>
            <person name="Mondo S."/>
            <person name="Nolan M."/>
            <person name="Ohm R."/>
            <person name="Pangilinan J."/>
            <person name="Park H.-J."/>
            <person name="Ramirez L."/>
            <person name="Alfaro M."/>
            <person name="Sun H."/>
            <person name="Tritt A."/>
            <person name="Yoshinaga Y."/>
            <person name="Zwiers L.-H."/>
            <person name="Turgeon B."/>
            <person name="Goodwin S."/>
            <person name="Spatafora J."/>
            <person name="Crous P."/>
            <person name="Grigoriev I."/>
        </authorList>
    </citation>
    <scope>NUCLEOTIDE SEQUENCE</scope>
    <source>
        <strain evidence="13">CBS 113979</strain>
    </source>
</reference>
<evidence type="ECO:0000313" key="13">
    <source>
        <dbReference type="EMBL" id="KAF1988461.1"/>
    </source>
</evidence>
<feature type="transmembrane region" description="Helical" evidence="12">
    <location>
        <begin position="310"/>
        <end position="331"/>
    </location>
</feature>
<gene>
    <name evidence="13" type="ORF">K402DRAFT_461875</name>
</gene>
<dbReference type="OrthoDB" id="263957at2759"/>
<organism evidence="13 14">
    <name type="scientific">Aulographum hederae CBS 113979</name>
    <dbReference type="NCBI Taxonomy" id="1176131"/>
    <lineage>
        <taxon>Eukaryota</taxon>
        <taxon>Fungi</taxon>
        <taxon>Dikarya</taxon>
        <taxon>Ascomycota</taxon>
        <taxon>Pezizomycotina</taxon>
        <taxon>Dothideomycetes</taxon>
        <taxon>Pleosporomycetidae</taxon>
        <taxon>Aulographales</taxon>
        <taxon>Aulographaceae</taxon>
    </lineage>
</organism>
<feature type="transmembrane region" description="Helical" evidence="12">
    <location>
        <begin position="400"/>
        <end position="418"/>
    </location>
</feature>
<feature type="transmembrane region" description="Helical" evidence="12">
    <location>
        <begin position="430"/>
        <end position="449"/>
    </location>
</feature>
<feature type="transmembrane region" description="Helical" evidence="12">
    <location>
        <begin position="124"/>
        <end position="141"/>
    </location>
</feature>
<keyword evidence="9 12" id="KW-0472">Membrane</keyword>
<dbReference type="EMBL" id="ML977148">
    <property type="protein sequence ID" value="KAF1988461.1"/>
    <property type="molecule type" value="Genomic_DNA"/>
</dbReference>
<keyword evidence="4" id="KW-0813">Transport</keyword>
<proteinExistence type="predicted"/>
<dbReference type="CDD" id="cd17487">
    <property type="entry name" value="MFS_MFSD5_like"/>
    <property type="match status" value="1"/>
</dbReference>
<feature type="transmembrane region" description="Helical" evidence="12">
    <location>
        <begin position="96"/>
        <end position="117"/>
    </location>
</feature>
<protein>
    <recommendedName>
        <fullName evidence="3">Molybdate-anion transporter</fullName>
    </recommendedName>
    <alternativeName>
        <fullName evidence="10">Major facilitator superfamily domain-containing protein 5</fullName>
    </alternativeName>
    <alternativeName>
        <fullName evidence="11">Molybdate transporter 2 homolog</fullName>
    </alternativeName>
</protein>
<dbReference type="PANTHER" id="PTHR23516:SF1">
    <property type="entry name" value="MOLYBDATE-ANION TRANSPORTER"/>
    <property type="match status" value="1"/>
</dbReference>
<keyword evidence="8" id="KW-0406">Ion transport</keyword>
<keyword evidence="5" id="KW-1003">Cell membrane</keyword>
<dbReference type="Proteomes" id="UP000800041">
    <property type="component" value="Unassembled WGS sequence"/>
</dbReference>
<evidence type="ECO:0000256" key="7">
    <source>
        <dbReference type="ARBA" id="ARBA00022989"/>
    </source>
</evidence>
<evidence type="ECO:0000256" key="3">
    <source>
        <dbReference type="ARBA" id="ARBA00021242"/>
    </source>
</evidence>
<feature type="transmembrane region" description="Helical" evidence="12">
    <location>
        <begin position="270"/>
        <end position="290"/>
    </location>
</feature>
<name>A0A6G1H5G5_9PEZI</name>
<dbReference type="Gene3D" id="1.20.1250.20">
    <property type="entry name" value="MFS general substrate transporter like domains"/>
    <property type="match status" value="1"/>
</dbReference>
<dbReference type="AlphaFoldDB" id="A0A6G1H5G5"/>
<evidence type="ECO:0000313" key="14">
    <source>
        <dbReference type="Proteomes" id="UP000800041"/>
    </source>
</evidence>
<keyword evidence="6 12" id="KW-0812">Transmembrane</keyword>
<evidence type="ECO:0000256" key="8">
    <source>
        <dbReference type="ARBA" id="ARBA00023065"/>
    </source>
</evidence>
<feature type="transmembrane region" description="Helical" evidence="12">
    <location>
        <begin position="343"/>
        <end position="361"/>
    </location>
</feature>
<keyword evidence="7 12" id="KW-1133">Transmembrane helix</keyword>
<dbReference type="GO" id="GO:0015098">
    <property type="term" value="F:molybdate ion transmembrane transporter activity"/>
    <property type="evidence" value="ECO:0007669"/>
    <property type="project" value="InterPro"/>
</dbReference>
<evidence type="ECO:0000256" key="9">
    <source>
        <dbReference type="ARBA" id="ARBA00023136"/>
    </source>
</evidence>
<dbReference type="PANTHER" id="PTHR23516">
    <property type="entry name" value="SAM (S-ADENOSYL METHIONINE) TRANSPORTER"/>
    <property type="match status" value="1"/>
</dbReference>
<evidence type="ECO:0000256" key="5">
    <source>
        <dbReference type="ARBA" id="ARBA00022475"/>
    </source>
</evidence>
<feature type="transmembrane region" description="Helical" evidence="12">
    <location>
        <begin position="63"/>
        <end position="84"/>
    </location>
</feature>
<accession>A0A6G1H5G5</accession>
<evidence type="ECO:0000256" key="10">
    <source>
        <dbReference type="ARBA" id="ARBA00030646"/>
    </source>
</evidence>
<dbReference type="GO" id="GO:0006811">
    <property type="term" value="P:monoatomic ion transport"/>
    <property type="evidence" value="ECO:0007669"/>
    <property type="project" value="UniProtKB-KW"/>
</dbReference>
<feature type="transmembrane region" description="Helical" evidence="12">
    <location>
        <begin position="367"/>
        <end position="388"/>
    </location>
</feature>
<evidence type="ECO:0000256" key="6">
    <source>
        <dbReference type="ARBA" id="ARBA00022692"/>
    </source>
</evidence>
<evidence type="ECO:0000256" key="12">
    <source>
        <dbReference type="SAM" id="Phobius"/>
    </source>
</evidence>
<evidence type="ECO:0000256" key="4">
    <source>
        <dbReference type="ARBA" id="ARBA00022448"/>
    </source>
</evidence>
<evidence type="ECO:0000256" key="2">
    <source>
        <dbReference type="ARBA" id="ARBA00004651"/>
    </source>
</evidence>
<evidence type="ECO:0000256" key="11">
    <source>
        <dbReference type="ARBA" id="ARBA00032555"/>
    </source>
</evidence>
<keyword evidence="14" id="KW-1185">Reference proteome</keyword>
<evidence type="ECO:0000256" key="1">
    <source>
        <dbReference type="ARBA" id="ARBA00003019"/>
    </source>
</evidence>
<feature type="transmembrane region" description="Helical" evidence="12">
    <location>
        <begin position="214"/>
        <end position="236"/>
    </location>
</feature>
<dbReference type="Pfam" id="PF05631">
    <property type="entry name" value="MFS_5"/>
    <property type="match status" value="1"/>
</dbReference>
<comment type="subcellular location">
    <subcellularLocation>
        <location evidence="2">Cell membrane</location>
        <topology evidence="2">Multi-pass membrane protein</topology>
    </subcellularLocation>
</comment>
<comment type="function">
    <text evidence="1">Mediates high-affinity intracellular uptake of the rare oligo-element molybdenum.</text>
</comment>
<dbReference type="SUPFAM" id="SSF103473">
    <property type="entry name" value="MFS general substrate transporter"/>
    <property type="match status" value="1"/>
</dbReference>
<dbReference type="InterPro" id="IPR036259">
    <property type="entry name" value="MFS_trans_sf"/>
</dbReference>
<dbReference type="InterPro" id="IPR008509">
    <property type="entry name" value="MOT2/MFSD5"/>
</dbReference>
<sequence length="450" mass="49188">MDPYYFSLGLLISINSILYYYQHQNSKQAVPAETRHAKTSDDTEANLDIQDDKAVSRFKWQFFPVYLLVVGSDWLQGPYIYALYKDEKALPEETVASLFMTGFVFGAASAFFVGSLADHYGRRAACLIFCAAYSVSCATVLSNNIILLFFGRALGGLSATLMYPVFETWMVTEYHVRGLDRAGLDLSGVFGKMTTWSSVVAIAMGVFSQVLVDVSGTTCAPFIASIMCLSVSAVVIGRTWNENYGNTDTGNISLNATSSGWKTIMKDKRILTLGATSAFFEGIMFIFIFYKTPALTAARSAAGKTGSPPFGLIFACLMCAMMSGSIMFTLAGSSSDIPSSGRTLSVVVAIASCCFSLPVLLRHELVVFWMFCLYEACIGVYYPSMGYLKGRVVEDSVRAKVYGVMRLPLNVFVIAALSLTQEGDRHRDNVFAFCGGLLLVVSILVYRFLG</sequence>
<feature type="transmembrane region" description="Helical" evidence="12">
    <location>
        <begin position="6"/>
        <end position="21"/>
    </location>
</feature>